<organism evidence="2 3">
    <name type="scientific">Sporolactobacillus mangiferae</name>
    <dbReference type="NCBI Taxonomy" id="2940498"/>
    <lineage>
        <taxon>Bacteria</taxon>
        <taxon>Bacillati</taxon>
        <taxon>Bacillota</taxon>
        <taxon>Bacilli</taxon>
        <taxon>Bacillales</taxon>
        <taxon>Sporolactobacillaceae</taxon>
        <taxon>Sporolactobacillus</taxon>
    </lineage>
</organism>
<dbReference type="Pfam" id="PF07969">
    <property type="entry name" value="Amidohydro_3"/>
    <property type="match status" value="1"/>
</dbReference>
<dbReference type="PANTHER" id="PTHR22642">
    <property type="entry name" value="IMIDAZOLONEPROPIONASE"/>
    <property type="match status" value="1"/>
</dbReference>
<evidence type="ECO:0000259" key="1">
    <source>
        <dbReference type="Pfam" id="PF07969"/>
    </source>
</evidence>
<protein>
    <submittedName>
        <fullName evidence="2">Amidohydrolase</fullName>
    </submittedName>
</protein>
<dbReference type="PANTHER" id="PTHR22642:SF2">
    <property type="entry name" value="PROTEIN LONG AFTER FAR-RED 3"/>
    <property type="match status" value="1"/>
</dbReference>
<dbReference type="InterPro" id="IPR011059">
    <property type="entry name" value="Metal-dep_hydrolase_composite"/>
</dbReference>
<sequence>MKLWTNGTFYTMKKSGQVARSVLTDHGQIIAVGRAADTAAQKLHAETVDLQGNVVFPGFVDSHMHLLWYGQALDRLNLSSFTTKAACLEAIRQRAAILKDGEWLFVEGYDDNSLTGSPGLLTRHDLDPISNTHPILVRRIDYHTVSVNTPFMHKIGLKRHQIFSGGGMIDLDVDGWPTGVLRDEASMLAIERFPTEDTKELERLLQIAVRDLWKKGITGAHSEDLHYFNGFSGTVQAFRNVLSAKFPFRAHLLIHHRELGAYLHAPESIKDPTAFVSLGAMKIFYDGTVGSRTAFMTHPYAGEPDNYGLRFHSEEEFEALVRQARWAHLPIAVHIIGDRAFEEVIRVLRAYPPLPGQKDRMIHTPWLRPRMLEEAAGLPLIFDIQPQFMSSDLPWALDVLGPNRPPLSFAWKTIQNCGFRTSGGSDAPIEVPNPFLSIHAAVTRTCDADPDGKHYFSEEALSVFDAIALYTKGSAAACGADERFGTIEPGRAADFTMTDQNPFLVPHAYLRNLSVTKTVVNEQIVFDRAAQS</sequence>
<keyword evidence="3" id="KW-1185">Reference proteome</keyword>
<dbReference type="Gene3D" id="3.10.310.70">
    <property type="match status" value="1"/>
</dbReference>
<dbReference type="EMBL" id="JAMAST010000003">
    <property type="protein sequence ID" value="MCL1631426.1"/>
    <property type="molecule type" value="Genomic_DNA"/>
</dbReference>
<dbReference type="SUPFAM" id="SSF51556">
    <property type="entry name" value="Metallo-dependent hydrolases"/>
    <property type="match status" value="1"/>
</dbReference>
<dbReference type="Gene3D" id="2.30.40.10">
    <property type="entry name" value="Urease, subunit C, domain 1"/>
    <property type="match status" value="1"/>
</dbReference>
<evidence type="ECO:0000313" key="3">
    <source>
        <dbReference type="Proteomes" id="UP001203004"/>
    </source>
</evidence>
<name>A0ABT0M988_9BACL</name>
<proteinExistence type="predicted"/>
<comment type="caution">
    <text evidence="2">The sequence shown here is derived from an EMBL/GenBank/DDBJ whole genome shotgun (WGS) entry which is preliminary data.</text>
</comment>
<gene>
    <name evidence="2" type="ORF">M3N64_05600</name>
</gene>
<dbReference type="InterPro" id="IPR032466">
    <property type="entry name" value="Metal_Hydrolase"/>
</dbReference>
<feature type="domain" description="Amidohydrolase 3" evidence="1">
    <location>
        <begin position="46"/>
        <end position="526"/>
    </location>
</feature>
<reference evidence="2 3" key="1">
    <citation type="submission" date="2022-05" db="EMBL/GenBank/DDBJ databases">
        <title>Sporolactobacillus sp nov CPB3-1, isolated from tree bark (Mangifera indica L.).</title>
        <authorList>
            <person name="Phuengjayaem S."/>
            <person name="Tanasupawat S."/>
        </authorList>
    </citation>
    <scope>NUCLEOTIDE SEQUENCE [LARGE SCALE GENOMIC DNA]</scope>
    <source>
        <strain evidence="2 3">CPB3-1</strain>
    </source>
</reference>
<dbReference type="InterPro" id="IPR033932">
    <property type="entry name" value="YtcJ-like"/>
</dbReference>
<dbReference type="Proteomes" id="UP001203004">
    <property type="component" value="Unassembled WGS sequence"/>
</dbReference>
<dbReference type="InterPro" id="IPR013108">
    <property type="entry name" value="Amidohydro_3"/>
</dbReference>
<evidence type="ECO:0000313" key="2">
    <source>
        <dbReference type="EMBL" id="MCL1631426.1"/>
    </source>
</evidence>
<accession>A0ABT0M988</accession>
<dbReference type="Gene3D" id="3.20.20.140">
    <property type="entry name" value="Metal-dependent hydrolases"/>
    <property type="match status" value="1"/>
</dbReference>
<dbReference type="CDD" id="cd01300">
    <property type="entry name" value="YtcJ_like"/>
    <property type="match status" value="1"/>
</dbReference>
<dbReference type="SUPFAM" id="SSF51338">
    <property type="entry name" value="Composite domain of metallo-dependent hydrolases"/>
    <property type="match status" value="1"/>
</dbReference>
<dbReference type="RefSeq" id="WP_249099323.1">
    <property type="nucleotide sequence ID" value="NZ_JAMAST010000003.1"/>
</dbReference>